<dbReference type="Gene3D" id="2.40.70.10">
    <property type="entry name" value="Acid Proteases"/>
    <property type="match status" value="3"/>
</dbReference>
<evidence type="ECO:0000259" key="2">
    <source>
        <dbReference type="Pfam" id="PF05618"/>
    </source>
</evidence>
<reference evidence="3 4" key="1">
    <citation type="journal article" date="2012" name="Int. J. Syst. Evol. Microbiol.">
        <title>Vibrio caribbeanicus sp. nov., isolated from the marine sponge Scleritoderma cyanea.</title>
        <authorList>
            <person name="Hoffmann M."/>
            <person name="Monday S.R."/>
            <person name="Allard M.W."/>
            <person name="Strain E.A."/>
            <person name="Whittaker P."/>
            <person name="Naum M."/>
            <person name="McCarthy P.J."/>
            <person name="Lopez J.V."/>
            <person name="Fischer M."/>
            <person name="Brown E.W."/>
        </authorList>
    </citation>
    <scope>NUCLEOTIDE SEQUENCE [LARGE SCALE GENOMIC DNA]</scope>
    <source>
        <strain evidence="3 4">ATCC BAA-2122</strain>
    </source>
</reference>
<evidence type="ECO:0000313" key="4">
    <source>
        <dbReference type="Proteomes" id="UP000002943"/>
    </source>
</evidence>
<evidence type="ECO:0000313" key="3">
    <source>
        <dbReference type="EMBL" id="EFP96930.1"/>
    </source>
</evidence>
<dbReference type="InterPro" id="IPR021109">
    <property type="entry name" value="Peptidase_aspartic_dom_sf"/>
</dbReference>
<dbReference type="eggNOG" id="COG4067">
    <property type="taxonomic scope" value="Bacteria"/>
</dbReference>
<keyword evidence="1" id="KW-0732">Signal</keyword>
<dbReference type="EMBL" id="AEIU01000068">
    <property type="protein sequence ID" value="EFP96930.1"/>
    <property type="molecule type" value="Genomic_DNA"/>
</dbReference>
<dbReference type="SUPFAM" id="SSF50630">
    <property type="entry name" value="Acid proteases"/>
    <property type="match status" value="4"/>
</dbReference>
<accession>E3BJ04</accession>
<evidence type="ECO:0000256" key="1">
    <source>
        <dbReference type="SAM" id="SignalP"/>
    </source>
</evidence>
<dbReference type="STRING" id="796620.VIBC2010_19970"/>
<feature type="domain" description="Retropepsin-like aspartic endopeptidase" evidence="2">
    <location>
        <begin position="141"/>
        <end position="220"/>
    </location>
</feature>
<dbReference type="AlphaFoldDB" id="E3BJ04"/>
<proteinExistence type="predicted"/>
<feature type="domain" description="Retropepsin-like aspartic endopeptidase" evidence="2">
    <location>
        <begin position="501"/>
        <end position="621"/>
    </location>
</feature>
<feature type="chain" id="PRO_5003167377" description="Retropepsin-like aspartic endopeptidase domain-containing protein" evidence="1">
    <location>
        <begin position="23"/>
        <end position="626"/>
    </location>
</feature>
<feature type="signal peptide" evidence="1">
    <location>
        <begin position="1"/>
        <end position="22"/>
    </location>
</feature>
<dbReference type="PANTHER" id="PTHR38037:SF2">
    <property type="entry name" value="ATP-DEPENDENT ZINC PROTEASE DOMAIN-CONTAINING PROTEIN-RELATED"/>
    <property type="match status" value="1"/>
</dbReference>
<dbReference type="RefSeq" id="WP_009600991.1">
    <property type="nucleotide sequence ID" value="NZ_AEIU01000068.1"/>
</dbReference>
<dbReference type="Proteomes" id="UP000002943">
    <property type="component" value="Unassembled WGS sequence"/>
</dbReference>
<dbReference type="Pfam" id="PF05618">
    <property type="entry name" value="Zn_protease"/>
    <property type="match status" value="2"/>
</dbReference>
<protein>
    <recommendedName>
        <fullName evidence="2">Retropepsin-like aspartic endopeptidase domain-containing protein</fullName>
    </recommendedName>
</protein>
<organism evidence="3 4">
    <name type="scientific">Vibrio caribbeanicus ATCC BAA-2122</name>
    <dbReference type="NCBI Taxonomy" id="796620"/>
    <lineage>
        <taxon>Bacteria</taxon>
        <taxon>Pseudomonadati</taxon>
        <taxon>Pseudomonadota</taxon>
        <taxon>Gammaproteobacteria</taxon>
        <taxon>Vibrionales</taxon>
        <taxon>Vibrionaceae</taxon>
        <taxon>Vibrio</taxon>
    </lineage>
</organism>
<name>E3BJ04_9VIBR</name>
<keyword evidence="4" id="KW-1185">Reference proteome</keyword>
<comment type="caution">
    <text evidence="3">The sequence shown here is derived from an EMBL/GenBank/DDBJ whole genome shotgun (WGS) entry which is preliminary data.</text>
</comment>
<dbReference type="InterPro" id="IPR008503">
    <property type="entry name" value="Asp_endopeptidase"/>
</dbReference>
<sequence>MKKFVGIFFVSVMPLVSFILHAQEHYSQTLTNMMHNSAINALSDKIILGRTEQVYFDDIKQLEHVPFAGKIDTGADTTSIHATNIHITSTHPKLRQLTDQALLEKLIKVDTIDRVSRSNWTGDLFKPYQVSVNFVITHPYNGEKIQITRPLERVSVIRNRTDTKPILRPTITLPLSIADKTVTTEVNLTDRAHFSTPILIGKTFLKHNAWVLAGYDYLQTESSAIVLGKKEQVQIEGLSQKVSYSIQHRYSALNARNIDIDASSQRVSFTINDSKKNTRQLTLPLIRMLNVGGKPRPLVYVPVSLGHNRTQHWLVYLTDRSELNSQIRLGKNTLNRHFMIDLGTRNLLKKGIKTAENFPNAIQVSSNELLKLDNILIPASPSLTVQTSVLVVSDYKITKKNDKDWVRYTLKNSEGQKQEFFKPIVKKLVVGSEIRPVVLGNFAIHGQEKEQAYALKRSEKPSDDHIIIGSKLYDHVLINNRGEHLLNPYPIIKAGNVEVVQALGRSFPAKLDTGADVSSISAYDIKPFEKDGRSMVSFTYSNDLGVKERITAKVVDTIKITEKNRQDATVRPIIEMTIKVGALEKKVQVNLQDRRRFKYSMILGRNFLKHGVLVSSDEQYLLTEAL</sequence>
<dbReference type="PANTHER" id="PTHR38037">
    <property type="entry name" value="ZN_PROTEASE DOMAIN-CONTAINING PROTEIN"/>
    <property type="match status" value="1"/>
</dbReference>
<gene>
    <name evidence="3" type="ORF">VIBC2010_19970</name>
</gene>